<dbReference type="InterPro" id="IPR002831">
    <property type="entry name" value="Tscrpt_reg_TrmB_N"/>
</dbReference>
<proteinExistence type="predicted"/>
<dbReference type="RefSeq" id="WP_090613059.1">
    <property type="nucleotide sequence ID" value="NZ_FOFD01000001.1"/>
</dbReference>
<dbReference type="InterPro" id="IPR051797">
    <property type="entry name" value="TrmB-like"/>
</dbReference>
<dbReference type="AlphaFoldDB" id="A0A1H9AXM8"/>
<evidence type="ECO:0000313" key="3">
    <source>
        <dbReference type="Proteomes" id="UP000199114"/>
    </source>
</evidence>
<dbReference type="InterPro" id="IPR036390">
    <property type="entry name" value="WH_DNA-bd_sf"/>
</dbReference>
<dbReference type="EMBL" id="FOFD01000001">
    <property type="protein sequence ID" value="SEP81211.1"/>
    <property type="molecule type" value="Genomic_DNA"/>
</dbReference>
<dbReference type="SUPFAM" id="SSF46785">
    <property type="entry name" value="Winged helix' DNA-binding domain"/>
    <property type="match status" value="1"/>
</dbReference>
<evidence type="ECO:0000313" key="2">
    <source>
        <dbReference type="EMBL" id="SEP81211.1"/>
    </source>
</evidence>
<protein>
    <submittedName>
        <fullName evidence="2">Sugar-specific transcriptional regulator TrmB</fullName>
    </submittedName>
</protein>
<organism evidence="2 3">
    <name type="scientific">Natrinema salaciae</name>
    <dbReference type="NCBI Taxonomy" id="1186196"/>
    <lineage>
        <taxon>Archaea</taxon>
        <taxon>Methanobacteriati</taxon>
        <taxon>Methanobacteriota</taxon>
        <taxon>Stenosarchaea group</taxon>
        <taxon>Halobacteria</taxon>
        <taxon>Halobacteriales</taxon>
        <taxon>Natrialbaceae</taxon>
        <taxon>Natrinema</taxon>
    </lineage>
</organism>
<accession>A0A1H9AXM8</accession>
<evidence type="ECO:0000259" key="1">
    <source>
        <dbReference type="Pfam" id="PF01978"/>
    </source>
</evidence>
<dbReference type="Pfam" id="PF01978">
    <property type="entry name" value="TrmB"/>
    <property type="match status" value="1"/>
</dbReference>
<dbReference type="Gene3D" id="1.10.10.10">
    <property type="entry name" value="Winged helix-like DNA-binding domain superfamily/Winged helix DNA-binding domain"/>
    <property type="match status" value="1"/>
</dbReference>
<dbReference type="Proteomes" id="UP000199114">
    <property type="component" value="Unassembled WGS sequence"/>
</dbReference>
<dbReference type="OrthoDB" id="30795at2157"/>
<dbReference type="InterPro" id="IPR036388">
    <property type="entry name" value="WH-like_DNA-bd_sf"/>
</dbReference>
<gene>
    <name evidence="2" type="ORF">SAMN04489841_0569</name>
</gene>
<reference evidence="3" key="1">
    <citation type="submission" date="2016-10" db="EMBL/GenBank/DDBJ databases">
        <authorList>
            <person name="Varghese N."/>
            <person name="Submissions S."/>
        </authorList>
    </citation>
    <scope>NUCLEOTIDE SEQUENCE [LARGE SCALE GENOMIC DNA]</scope>
    <source>
        <strain evidence="3">DSM 25055</strain>
    </source>
</reference>
<feature type="domain" description="Transcription regulator TrmB N-terminal" evidence="1">
    <location>
        <begin position="14"/>
        <end position="78"/>
    </location>
</feature>
<sequence length="251" mass="27638">MSGGKAAAVDAFEQLGLTSYEAKVFIALHRLGAGTARDVANVTDVPRSQVYSVAESLEDRGLLEVQQSNPIRYRPVSVDEAREILREQFEREQDRAFEHVETVKNEPVGEETQEDIWTVRGRDRVADRAVDIISQADERIVFGARLPELVTDSIERALTERAAAGVTVIILSRSEAIENRFADHEGIVLSHPPDHRADDQRSGRIVVADNDSILLSVLGGERSETAIWSSGSVFASVLIQLIEAGEELPPE</sequence>
<name>A0A1H9AXM8_9EURY</name>
<keyword evidence="3" id="KW-1185">Reference proteome</keyword>
<dbReference type="PANTHER" id="PTHR34293">
    <property type="entry name" value="HTH-TYPE TRANSCRIPTIONAL REGULATOR TRMBL2"/>
    <property type="match status" value="1"/>
</dbReference>
<dbReference type="PANTHER" id="PTHR34293:SF1">
    <property type="entry name" value="HTH-TYPE TRANSCRIPTIONAL REGULATOR TRMBL2"/>
    <property type="match status" value="1"/>
</dbReference>
<dbReference type="STRING" id="1186196.SAMN04489841_0569"/>